<gene>
    <name evidence="2" type="ORF">Cme02nite_74750</name>
</gene>
<protein>
    <recommendedName>
        <fullName evidence="1">Transposase putative helix-turn-helix domain-containing protein</fullName>
    </recommendedName>
</protein>
<reference evidence="2" key="1">
    <citation type="submission" date="2021-01" db="EMBL/GenBank/DDBJ databases">
        <title>Whole genome shotgun sequence of Catellatospora methionotrophica NBRC 14553.</title>
        <authorList>
            <person name="Komaki H."/>
            <person name="Tamura T."/>
        </authorList>
    </citation>
    <scope>NUCLEOTIDE SEQUENCE</scope>
    <source>
        <strain evidence="2">NBRC 14553</strain>
    </source>
</reference>
<keyword evidence="3" id="KW-1185">Reference proteome</keyword>
<sequence>MARFTTFQFCLDPTVEQQTMLRRHAGASRFGYNQCVRLVKQALDAKSHGMGCRVPWSGFDLINAFNGWKTSADAGRVLVAAADGTTTVNATGLSWRAEVCQQVFEEAAVDLGRGQGLADRRTQGSGGGLPEVQVQETGTVVVSGPLQDLHRWPGQYQGR</sequence>
<comment type="caution">
    <text evidence="2">The sequence shown here is derived from an EMBL/GenBank/DDBJ whole genome shotgun (WGS) entry which is preliminary data.</text>
</comment>
<dbReference type="InterPro" id="IPR021027">
    <property type="entry name" value="Transposase_put_HTH"/>
</dbReference>
<evidence type="ECO:0000313" key="2">
    <source>
        <dbReference type="EMBL" id="GIG19143.1"/>
    </source>
</evidence>
<evidence type="ECO:0000259" key="1">
    <source>
        <dbReference type="Pfam" id="PF12323"/>
    </source>
</evidence>
<accession>A0A8J3PK38</accession>
<dbReference type="Proteomes" id="UP000660339">
    <property type="component" value="Unassembled WGS sequence"/>
</dbReference>
<name>A0A8J3PK38_9ACTN</name>
<organism evidence="2 3">
    <name type="scientific">Catellatospora methionotrophica</name>
    <dbReference type="NCBI Taxonomy" id="121620"/>
    <lineage>
        <taxon>Bacteria</taxon>
        <taxon>Bacillati</taxon>
        <taxon>Actinomycetota</taxon>
        <taxon>Actinomycetes</taxon>
        <taxon>Micromonosporales</taxon>
        <taxon>Micromonosporaceae</taxon>
        <taxon>Catellatospora</taxon>
    </lineage>
</organism>
<feature type="domain" description="Transposase putative helix-turn-helix" evidence="1">
    <location>
        <begin position="5"/>
        <end position="43"/>
    </location>
</feature>
<evidence type="ECO:0000313" key="3">
    <source>
        <dbReference type="Proteomes" id="UP000660339"/>
    </source>
</evidence>
<dbReference type="Pfam" id="PF12323">
    <property type="entry name" value="HTH_OrfB_IS605"/>
    <property type="match status" value="1"/>
</dbReference>
<dbReference type="AlphaFoldDB" id="A0A8J3PK38"/>
<dbReference type="EMBL" id="BONJ01000048">
    <property type="protein sequence ID" value="GIG19143.1"/>
    <property type="molecule type" value="Genomic_DNA"/>
</dbReference>
<proteinExistence type="predicted"/>